<dbReference type="SUPFAM" id="SSF53807">
    <property type="entry name" value="Helical backbone' metal receptor"/>
    <property type="match status" value="1"/>
</dbReference>
<dbReference type="Gene3D" id="3.40.50.1980">
    <property type="entry name" value="Nitrogenase molybdenum iron protein domain"/>
    <property type="match status" value="2"/>
</dbReference>
<comment type="similarity">
    <text evidence="1">Belongs to the bacterial solute-binding protein 8 family.</text>
</comment>
<protein>
    <submittedName>
        <fullName evidence="4">Putative ABC transporter solute-binding protein YclQ</fullName>
    </submittedName>
</protein>
<dbReference type="AlphaFoldDB" id="A0A0W1KH37"/>
<reference evidence="4 5" key="1">
    <citation type="submission" date="2015-11" db="EMBL/GenBank/DDBJ databases">
        <title>Draft Genome Sequence of the Type Strain Trueperella bernardiae LCDC 89-0504T, Isolated from Blood Culture.</title>
        <authorList>
            <person name="Bernier A.-M."/>
            <person name="Bernard K."/>
        </authorList>
    </citation>
    <scope>NUCLEOTIDE SEQUENCE [LARGE SCALE GENOMIC DNA]</scope>
    <source>
        <strain evidence="4 5">LCDC 89-0504</strain>
    </source>
</reference>
<evidence type="ECO:0000256" key="2">
    <source>
        <dbReference type="SAM" id="SignalP"/>
    </source>
</evidence>
<dbReference type="EMBL" id="LNIZ01000012">
    <property type="protein sequence ID" value="KTF03402.1"/>
    <property type="molecule type" value="Genomic_DNA"/>
</dbReference>
<dbReference type="STRING" id="59561.AQZ59_01773"/>
<gene>
    <name evidence="4" type="primary">yclQ_2</name>
    <name evidence="4" type="ORF">AQZ59_01773</name>
</gene>
<keyword evidence="5" id="KW-1185">Reference proteome</keyword>
<feature type="chain" id="PRO_5039398932" evidence="2">
    <location>
        <begin position="23"/>
        <end position="329"/>
    </location>
</feature>
<proteinExistence type="inferred from homology"/>
<evidence type="ECO:0000256" key="1">
    <source>
        <dbReference type="ARBA" id="ARBA00008814"/>
    </source>
</evidence>
<evidence type="ECO:0000313" key="5">
    <source>
        <dbReference type="Proteomes" id="UP000054404"/>
    </source>
</evidence>
<dbReference type="PROSITE" id="PS51257">
    <property type="entry name" value="PROKAR_LIPOPROTEIN"/>
    <property type="match status" value="1"/>
</dbReference>
<dbReference type="Proteomes" id="UP000054404">
    <property type="component" value="Unassembled WGS sequence"/>
</dbReference>
<evidence type="ECO:0000313" key="4">
    <source>
        <dbReference type="EMBL" id="KTF03402.1"/>
    </source>
</evidence>
<name>A0A0W1KH37_9ACTO</name>
<sequence length="329" mass="34845">MMKKQIIAGTLGVMLAAGALTACSETDNPNTNAENDAITINNCGVETTFNTHPKKTVSMGVTGLAYLFAAGAQDSIIGRANEWGEEPPAWIGSKADSIDVLSNESISMEALLKLEPDLAYGGGFSSENSSPEAVAAKGIPAIVDAPECSYFYPDQPENESFDAILAEVTQLGKLMGTSDKADATVADLKAQLEQVRSEKIGKGRKVSYAYYYGEDPELFSYGNQGVVGEINKTLNLETAIDPNYHPHQGPIAPEAFVKSDPDVIIVLTGMGGATKESSLERLAKIPGYNDMKAVKNGNIIYAESAAAYASPTAIHGTLELAKQLKELGK</sequence>
<dbReference type="PANTHER" id="PTHR30535">
    <property type="entry name" value="VITAMIN B12-BINDING PROTEIN"/>
    <property type="match status" value="1"/>
</dbReference>
<dbReference type="Pfam" id="PF01497">
    <property type="entry name" value="Peripla_BP_2"/>
    <property type="match status" value="1"/>
</dbReference>
<feature type="domain" description="Fe/B12 periplasmic-binding" evidence="3">
    <location>
        <begin position="55"/>
        <end position="329"/>
    </location>
</feature>
<dbReference type="PATRIC" id="fig|59561.3.peg.1759"/>
<dbReference type="RefSeq" id="WP_062614266.1">
    <property type="nucleotide sequence ID" value="NZ_LNIZ01000012.1"/>
</dbReference>
<evidence type="ECO:0000259" key="3">
    <source>
        <dbReference type="PROSITE" id="PS50983"/>
    </source>
</evidence>
<dbReference type="InterPro" id="IPR002491">
    <property type="entry name" value="ABC_transptr_periplasmic_BD"/>
</dbReference>
<dbReference type="OrthoDB" id="9797850at2"/>
<organism evidence="4 5">
    <name type="scientific">Trueperella bernardiae</name>
    <dbReference type="NCBI Taxonomy" id="59561"/>
    <lineage>
        <taxon>Bacteria</taxon>
        <taxon>Bacillati</taxon>
        <taxon>Actinomycetota</taxon>
        <taxon>Actinomycetes</taxon>
        <taxon>Actinomycetales</taxon>
        <taxon>Actinomycetaceae</taxon>
        <taxon>Trueperella</taxon>
    </lineage>
</organism>
<dbReference type="PROSITE" id="PS50983">
    <property type="entry name" value="FE_B12_PBP"/>
    <property type="match status" value="1"/>
</dbReference>
<feature type="signal peptide" evidence="2">
    <location>
        <begin position="1"/>
        <end position="22"/>
    </location>
</feature>
<dbReference type="InterPro" id="IPR050902">
    <property type="entry name" value="ABC_Transporter_SBP"/>
</dbReference>
<keyword evidence="2" id="KW-0732">Signal</keyword>
<comment type="caution">
    <text evidence="4">The sequence shown here is derived from an EMBL/GenBank/DDBJ whole genome shotgun (WGS) entry which is preliminary data.</text>
</comment>
<accession>A0A0W1KH37</accession>
<dbReference type="PANTHER" id="PTHR30535:SF34">
    <property type="entry name" value="MOLYBDATE-BINDING PROTEIN MOLA"/>
    <property type="match status" value="1"/>
</dbReference>